<dbReference type="GO" id="GO:0004867">
    <property type="term" value="F:serine-type endopeptidase inhibitor activity"/>
    <property type="evidence" value="ECO:0007669"/>
    <property type="project" value="UniProtKB-KW"/>
</dbReference>
<dbReference type="SUPFAM" id="SSF57362">
    <property type="entry name" value="BPTI-like"/>
    <property type="match status" value="1"/>
</dbReference>
<feature type="transmembrane region" description="Helical" evidence="4">
    <location>
        <begin position="12"/>
        <end position="33"/>
    </location>
</feature>
<keyword evidence="4" id="KW-1133">Transmembrane helix</keyword>
<protein>
    <submittedName>
        <fullName evidence="7">Trypsin inhibitor-like isoform X1</fullName>
    </submittedName>
</protein>
<dbReference type="PANTHER" id="PTHR10083:SF374">
    <property type="entry name" value="BPTI_KUNITZ INHIBITOR DOMAIN-CONTAINING PROTEIN"/>
    <property type="match status" value="1"/>
</dbReference>
<evidence type="ECO:0000256" key="2">
    <source>
        <dbReference type="ARBA" id="ARBA00022900"/>
    </source>
</evidence>
<keyword evidence="2" id="KW-0722">Serine protease inhibitor</keyword>
<evidence type="ECO:0000313" key="7">
    <source>
        <dbReference type="RefSeq" id="XP_025420715.1"/>
    </source>
</evidence>
<dbReference type="GeneID" id="112690839"/>
<gene>
    <name evidence="7" type="primary">LOC112690839</name>
</gene>
<evidence type="ECO:0000313" key="6">
    <source>
        <dbReference type="Proteomes" id="UP000694846"/>
    </source>
</evidence>
<dbReference type="InterPro" id="IPR002223">
    <property type="entry name" value="Kunitz_BPTI"/>
</dbReference>
<evidence type="ECO:0000256" key="1">
    <source>
        <dbReference type="ARBA" id="ARBA00022690"/>
    </source>
</evidence>
<keyword evidence="1" id="KW-0646">Protease inhibitor</keyword>
<keyword evidence="4" id="KW-0472">Membrane</keyword>
<reference evidence="7" key="1">
    <citation type="submission" date="2025-08" db="UniProtKB">
        <authorList>
            <consortium name="RefSeq"/>
        </authorList>
    </citation>
    <scope>IDENTIFICATION</scope>
    <source>
        <tissue evidence="7">Whole body</tissue>
    </source>
</reference>
<dbReference type="PANTHER" id="PTHR10083">
    <property type="entry name" value="KUNITZ-TYPE PROTEASE INHIBITOR-RELATED"/>
    <property type="match status" value="1"/>
</dbReference>
<dbReference type="RefSeq" id="XP_025420715.1">
    <property type="nucleotide sequence ID" value="XM_025564930.1"/>
</dbReference>
<sequence>MYLDRRRSNRYWVIVCILFATWDLIICTPVTTFTRDDCYLPPDDGSCGINKFTLKVKYYFDMNNDDCIEFIYYGCGGNGNRFDSFDECENSCLLNYYF</sequence>
<keyword evidence="3" id="KW-1015">Disulfide bond</keyword>
<organism evidence="6 7">
    <name type="scientific">Sipha flava</name>
    <name type="common">yellow sugarcane aphid</name>
    <dbReference type="NCBI Taxonomy" id="143950"/>
    <lineage>
        <taxon>Eukaryota</taxon>
        <taxon>Metazoa</taxon>
        <taxon>Ecdysozoa</taxon>
        <taxon>Arthropoda</taxon>
        <taxon>Hexapoda</taxon>
        <taxon>Insecta</taxon>
        <taxon>Pterygota</taxon>
        <taxon>Neoptera</taxon>
        <taxon>Paraneoptera</taxon>
        <taxon>Hemiptera</taxon>
        <taxon>Sternorrhyncha</taxon>
        <taxon>Aphidomorpha</taxon>
        <taxon>Aphidoidea</taxon>
        <taxon>Aphididae</taxon>
        <taxon>Sipha</taxon>
    </lineage>
</organism>
<dbReference type="InterPro" id="IPR050098">
    <property type="entry name" value="TFPI/VKTCI-like"/>
</dbReference>
<dbReference type="OrthoDB" id="4473401at2759"/>
<dbReference type="GO" id="GO:0005615">
    <property type="term" value="C:extracellular space"/>
    <property type="evidence" value="ECO:0007669"/>
    <property type="project" value="TreeGrafter"/>
</dbReference>
<dbReference type="Gene3D" id="4.10.410.10">
    <property type="entry name" value="Pancreatic trypsin inhibitor Kunitz domain"/>
    <property type="match status" value="1"/>
</dbReference>
<dbReference type="CDD" id="cd00109">
    <property type="entry name" value="Kunitz-type"/>
    <property type="match status" value="1"/>
</dbReference>
<name>A0A8B8GD27_9HEMI</name>
<feature type="domain" description="BPTI/Kunitz inhibitor" evidence="5">
    <location>
        <begin position="38"/>
        <end position="92"/>
    </location>
</feature>
<dbReference type="PRINTS" id="PR00759">
    <property type="entry name" value="BASICPTASE"/>
</dbReference>
<proteinExistence type="predicted"/>
<evidence type="ECO:0000256" key="3">
    <source>
        <dbReference type="ARBA" id="ARBA00023157"/>
    </source>
</evidence>
<dbReference type="PROSITE" id="PS50279">
    <property type="entry name" value="BPTI_KUNITZ_2"/>
    <property type="match status" value="1"/>
</dbReference>
<dbReference type="AlphaFoldDB" id="A0A8B8GD27"/>
<keyword evidence="6" id="KW-1185">Reference proteome</keyword>
<dbReference type="PROSITE" id="PS00280">
    <property type="entry name" value="BPTI_KUNITZ_1"/>
    <property type="match status" value="1"/>
</dbReference>
<dbReference type="InterPro" id="IPR036880">
    <property type="entry name" value="Kunitz_BPTI_sf"/>
</dbReference>
<dbReference type="Pfam" id="PF00014">
    <property type="entry name" value="Kunitz_BPTI"/>
    <property type="match status" value="1"/>
</dbReference>
<evidence type="ECO:0000256" key="4">
    <source>
        <dbReference type="SAM" id="Phobius"/>
    </source>
</evidence>
<dbReference type="Proteomes" id="UP000694846">
    <property type="component" value="Unplaced"/>
</dbReference>
<dbReference type="InterPro" id="IPR020901">
    <property type="entry name" value="Prtase_inh_Kunz-CS"/>
</dbReference>
<evidence type="ECO:0000259" key="5">
    <source>
        <dbReference type="PROSITE" id="PS50279"/>
    </source>
</evidence>
<accession>A0A8B8GD27</accession>
<keyword evidence="4" id="KW-0812">Transmembrane</keyword>
<dbReference type="SMART" id="SM00131">
    <property type="entry name" value="KU"/>
    <property type="match status" value="1"/>
</dbReference>